<dbReference type="PANTHER" id="PTHR28255">
    <property type="match status" value="1"/>
</dbReference>
<sequence length="187" mass="20495">MAAPIPAPPTDLAQLVLQEQQLVFPAFTAQTAWELGNLLRSQLLLHSKPTMIDISLTSHPIHTLFHSALPGTIPDNENWVSRKRKTVLRFGRSTWYMHNKYAGDEVLFAAKNGLREEAGAYAIHGGGWPIRVQGVEGVIGVIVVSGLAQSEDHGIIVKVVREYLESLGESLGAPIVGENEVEKKKED</sequence>
<dbReference type="InterPro" id="IPR005624">
    <property type="entry name" value="PduO/GlcC-like"/>
</dbReference>
<dbReference type="GO" id="GO:0072380">
    <property type="term" value="C:TRC complex"/>
    <property type="evidence" value="ECO:0007669"/>
    <property type="project" value="TreeGrafter"/>
</dbReference>
<dbReference type="SUPFAM" id="SSF143744">
    <property type="entry name" value="GlcG-like"/>
    <property type="match status" value="1"/>
</dbReference>
<dbReference type="EMBL" id="ML996093">
    <property type="protein sequence ID" value="KAF2148273.1"/>
    <property type="molecule type" value="Genomic_DNA"/>
</dbReference>
<dbReference type="AlphaFoldDB" id="A0A9P4MCJ7"/>
<dbReference type="NCBIfam" id="NF002696">
    <property type="entry name" value="PRK02487.1-5"/>
    <property type="match status" value="1"/>
</dbReference>
<dbReference type="InterPro" id="IPR010371">
    <property type="entry name" value="YBR137W-like"/>
</dbReference>
<accession>A0A9P4MCJ7</accession>
<gene>
    <name evidence="1" type="ORF">K461DRAFT_282706</name>
</gene>
<reference evidence="1" key="1">
    <citation type="journal article" date="2020" name="Stud. Mycol.">
        <title>101 Dothideomycetes genomes: a test case for predicting lifestyles and emergence of pathogens.</title>
        <authorList>
            <person name="Haridas S."/>
            <person name="Albert R."/>
            <person name="Binder M."/>
            <person name="Bloem J."/>
            <person name="Labutti K."/>
            <person name="Salamov A."/>
            <person name="Andreopoulos B."/>
            <person name="Baker S."/>
            <person name="Barry K."/>
            <person name="Bills G."/>
            <person name="Bluhm B."/>
            <person name="Cannon C."/>
            <person name="Castanera R."/>
            <person name="Culley D."/>
            <person name="Daum C."/>
            <person name="Ezra D."/>
            <person name="Gonzalez J."/>
            <person name="Henrissat B."/>
            <person name="Kuo A."/>
            <person name="Liang C."/>
            <person name="Lipzen A."/>
            <person name="Lutzoni F."/>
            <person name="Magnuson J."/>
            <person name="Mondo S."/>
            <person name="Nolan M."/>
            <person name="Ohm R."/>
            <person name="Pangilinan J."/>
            <person name="Park H.-J."/>
            <person name="Ramirez L."/>
            <person name="Alfaro M."/>
            <person name="Sun H."/>
            <person name="Tritt A."/>
            <person name="Yoshinaga Y."/>
            <person name="Zwiers L.-H."/>
            <person name="Turgeon B."/>
            <person name="Goodwin S."/>
            <person name="Spatafora J."/>
            <person name="Crous P."/>
            <person name="Grigoriev I."/>
        </authorList>
    </citation>
    <scope>NUCLEOTIDE SEQUENCE</scope>
    <source>
        <strain evidence="1">CBS 260.36</strain>
    </source>
</reference>
<comment type="caution">
    <text evidence="1">The sequence shown here is derived from an EMBL/GenBank/DDBJ whole genome shotgun (WGS) entry which is preliminary data.</text>
</comment>
<evidence type="ECO:0000313" key="2">
    <source>
        <dbReference type="Proteomes" id="UP000799439"/>
    </source>
</evidence>
<protein>
    <submittedName>
        <fullName evidence="1">DUF336 domain-containing protein</fullName>
    </submittedName>
</protein>
<dbReference type="PANTHER" id="PTHR28255:SF1">
    <property type="entry name" value="UPF0303 PROTEIN YBR137W"/>
    <property type="match status" value="1"/>
</dbReference>
<dbReference type="PIRSF" id="PIRSF008757">
    <property type="entry name" value="UCP008757"/>
    <property type="match status" value="1"/>
</dbReference>
<name>A0A9P4MCJ7_9PEZI</name>
<dbReference type="InterPro" id="IPR038084">
    <property type="entry name" value="PduO/GlcC-like_sf"/>
</dbReference>
<dbReference type="OrthoDB" id="2209940at2759"/>
<organism evidence="1 2">
    <name type="scientific">Myriangium duriaei CBS 260.36</name>
    <dbReference type="NCBI Taxonomy" id="1168546"/>
    <lineage>
        <taxon>Eukaryota</taxon>
        <taxon>Fungi</taxon>
        <taxon>Dikarya</taxon>
        <taxon>Ascomycota</taxon>
        <taxon>Pezizomycotina</taxon>
        <taxon>Dothideomycetes</taxon>
        <taxon>Dothideomycetidae</taxon>
        <taxon>Myriangiales</taxon>
        <taxon>Myriangiaceae</taxon>
        <taxon>Myriangium</taxon>
    </lineage>
</organism>
<dbReference type="Proteomes" id="UP000799439">
    <property type="component" value="Unassembled WGS sequence"/>
</dbReference>
<evidence type="ECO:0000313" key="1">
    <source>
        <dbReference type="EMBL" id="KAF2148273.1"/>
    </source>
</evidence>
<keyword evidence="2" id="KW-1185">Reference proteome</keyword>
<dbReference type="Gene3D" id="3.30.450.150">
    <property type="entry name" value="Haem-degrading domain"/>
    <property type="match status" value="1"/>
</dbReference>
<dbReference type="GO" id="GO:0006620">
    <property type="term" value="P:post-translational protein targeting to endoplasmic reticulum membrane"/>
    <property type="evidence" value="ECO:0007669"/>
    <property type="project" value="TreeGrafter"/>
</dbReference>
<dbReference type="Pfam" id="PF03928">
    <property type="entry name" value="HbpS-like"/>
    <property type="match status" value="1"/>
</dbReference>
<proteinExistence type="predicted"/>